<dbReference type="AlphaFoldDB" id="A0A2H1VSZ1"/>
<organism evidence="2">
    <name type="scientific">Spodoptera frugiperda</name>
    <name type="common">Fall armyworm</name>
    <dbReference type="NCBI Taxonomy" id="7108"/>
    <lineage>
        <taxon>Eukaryota</taxon>
        <taxon>Metazoa</taxon>
        <taxon>Ecdysozoa</taxon>
        <taxon>Arthropoda</taxon>
        <taxon>Hexapoda</taxon>
        <taxon>Insecta</taxon>
        <taxon>Pterygota</taxon>
        <taxon>Neoptera</taxon>
        <taxon>Endopterygota</taxon>
        <taxon>Lepidoptera</taxon>
        <taxon>Glossata</taxon>
        <taxon>Ditrysia</taxon>
        <taxon>Noctuoidea</taxon>
        <taxon>Noctuidae</taxon>
        <taxon>Amphipyrinae</taxon>
        <taxon>Spodoptera</taxon>
    </lineage>
</organism>
<reference evidence="2" key="1">
    <citation type="submission" date="2016-07" db="EMBL/GenBank/DDBJ databases">
        <authorList>
            <person name="Bretaudeau A."/>
        </authorList>
    </citation>
    <scope>NUCLEOTIDE SEQUENCE</scope>
    <source>
        <strain evidence="2">Rice</strain>
        <tissue evidence="2">Whole body</tissue>
    </source>
</reference>
<feature type="compositionally biased region" description="Polar residues" evidence="1">
    <location>
        <begin position="1"/>
        <end position="14"/>
    </location>
</feature>
<feature type="compositionally biased region" description="Low complexity" evidence="1">
    <location>
        <begin position="15"/>
        <end position="25"/>
    </location>
</feature>
<sequence length="183" mass="19150">MEVSSHCATAQPLNSSSSSATIAASGENHENHPISSPALGEARVRVLLSKNHPVPTSAFRASAPLNCGVWQLGFFQLCSLFCALKAQVILSPALNSPREVEFPLPSTISVIDAVCGMAALAISHVMGENHPITSPALDKARGSIRLLLTKTHPVPTPASRAGAPVNPLGSPQLRIHKPLGLHI</sequence>
<gene>
    <name evidence="2" type="ORF">SFRICE_008715</name>
</gene>
<feature type="region of interest" description="Disordered" evidence="1">
    <location>
        <begin position="1"/>
        <end position="36"/>
    </location>
</feature>
<dbReference type="EMBL" id="ODYU01004227">
    <property type="protein sequence ID" value="SOQ43886.1"/>
    <property type="molecule type" value="Genomic_DNA"/>
</dbReference>
<evidence type="ECO:0000256" key="1">
    <source>
        <dbReference type="SAM" id="MobiDB-lite"/>
    </source>
</evidence>
<protein>
    <submittedName>
        <fullName evidence="2">SFRICE_008715</fullName>
    </submittedName>
</protein>
<evidence type="ECO:0000313" key="2">
    <source>
        <dbReference type="EMBL" id="SOQ43886.1"/>
    </source>
</evidence>
<accession>A0A2H1VSZ1</accession>
<name>A0A2H1VSZ1_SPOFR</name>
<proteinExistence type="predicted"/>